<dbReference type="InterPro" id="IPR045462">
    <property type="entry name" value="aa-tRNA-synth_I_cd-bd"/>
</dbReference>
<evidence type="ECO:0000256" key="4">
    <source>
        <dbReference type="ARBA" id="ARBA00022741"/>
    </source>
</evidence>
<proteinExistence type="inferred from homology"/>
<comment type="subcellular location">
    <subcellularLocation>
        <location evidence="8">Cytoplasm</location>
    </subcellularLocation>
</comment>
<dbReference type="Gene3D" id="1.10.8.70">
    <property type="entry name" value="Glutamate-tRNA synthetase, class I, anticodon-binding domain 1"/>
    <property type="match status" value="1"/>
</dbReference>
<dbReference type="InterPro" id="IPR008925">
    <property type="entry name" value="aa_tRNA-synth_I_cd-bd_sf"/>
</dbReference>
<dbReference type="GO" id="GO:0008270">
    <property type="term" value="F:zinc ion binding"/>
    <property type="evidence" value="ECO:0007669"/>
    <property type="project" value="InterPro"/>
</dbReference>
<dbReference type="STRING" id="546269.HMPREF0389_01604"/>
<dbReference type="SUPFAM" id="SSF52374">
    <property type="entry name" value="Nucleotidylyl transferase"/>
    <property type="match status" value="1"/>
</dbReference>
<dbReference type="AlphaFoldDB" id="D6GU14"/>
<dbReference type="InterPro" id="IPR049940">
    <property type="entry name" value="GluQ/Sye"/>
</dbReference>
<evidence type="ECO:0000313" key="12">
    <source>
        <dbReference type="Proteomes" id="UP000007468"/>
    </source>
</evidence>
<dbReference type="Gene3D" id="1.10.10.350">
    <property type="match status" value="1"/>
</dbReference>
<reference evidence="12" key="1">
    <citation type="submission" date="2010-12" db="EMBL/GenBank/DDBJ databases">
        <title>The genome sequence of Filifactor alocis strain ATCC 35896.</title>
        <authorList>
            <consortium name="The Broad Institute Genome Sequencing Platform"/>
            <person name="Ward D."/>
            <person name="Earl A."/>
            <person name="Feldgarden M."/>
            <person name="Young S.K."/>
            <person name="Gargeya S."/>
            <person name="Zeng Q."/>
            <person name="Alvarado L."/>
            <person name="Berlin A."/>
            <person name="Bochicchio J."/>
            <person name="Chapman S.B."/>
            <person name="Chen Z."/>
            <person name="Freedman E."/>
            <person name="Gellesch M."/>
            <person name="Goldberg J."/>
            <person name="Griggs A."/>
            <person name="Gujja S."/>
            <person name="Heilman E."/>
            <person name="Heiman D."/>
            <person name="Howarth C."/>
            <person name="Mehta T."/>
            <person name="Neiman D."/>
            <person name="Pearson M."/>
            <person name="Roberts A."/>
            <person name="Saif S."/>
            <person name="Shea T."/>
            <person name="Shenoy N."/>
            <person name="Sisk P."/>
            <person name="Stolte C."/>
            <person name="Sykes S."/>
            <person name="White J."/>
            <person name="Yandava C."/>
            <person name="Izard J."/>
            <person name="Blanton J.M."/>
            <person name="Baranova O.V."/>
            <person name="Tanner A.C."/>
            <person name="Dewhirst F.E."/>
            <person name="Haas B."/>
            <person name="Nusbaum C."/>
            <person name="Birren B."/>
        </authorList>
    </citation>
    <scope>NUCLEOTIDE SEQUENCE [LARGE SCALE GENOMIC DNA]</scope>
    <source>
        <strain evidence="12">ATCC 35896 / D40 B5</strain>
    </source>
</reference>
<dbReference type="GO" id="GO:0006424">
    <property type="term" value="P:glutamyl-tRNA aminoacylation"/>
    <property type="evidence" value="ECO:0007669"/>
    <property type="project" value="UniProtKB-UniRule"/>
</dbReference>
<dbReference type="PATRIC" id="fig|546269.5.peg.729"/>
<dbReference type="eggNOG" id="COG0008">
    <property type="taxonomic scope" value="Bacteria"/>
</dbReference>
<sequence length="495" mass="57027">MTRVRFAPSPTGFVHIGSLRTALYNYLYAKKTGGTYVLRVEDTDQSRLVEGAVEGMLKAMKWAGVVNEEGVVLSEEGKVTQAGDCGPYVQSERLDIYKKYIDQLLESGHAYYCFCSKDRLDKVREIQRAENKVPRYDGHCKGLTKEEVQAKIDAGEPYVIRLKLPANKDLHFKDIVRGDVVINTNDMDDQVLMKSDGFPTYHFAVVVDDYLMGITHIIRGEEWLPSTPKHVYLYEAFGWEQPTYVHLPNILNHDHKKLSKRQGDVAVEDFRKKGYLPEALINYIALLGWSPEDNQEVFSMDELEQYFSLERVSKSGGVFDVAKLNWFNNQYIRERDINELVDLSIPFLVEQDLMTEEEANSKKEWLALAMETVRESMDYLAQFPERIKLFISEEVEVWEGEALEFMNLPHMPKLLEVLEQKIGEQEEITPDFVSDMFKEIKKEEGIKGKELFMGTRVILTGQNHGPEIPKVLTLLGKDKLMVRLNQAKEYVLNEE</sequence>
<dbReference type="InterPro" id="IPR004527">
    <property type="entry name" value="Glu-tRNA-ligase_bac/mito"/>
</dbReference>
<dbReference type="InterPro" id="IPR020751">
    <property type="entry name" value="aa-tRNA-synth_I_codon-bd_sub2"/>
</dbReference>
<name>D6GU14_FILAD</name>
<evidence type="ECO:0000259" key="9">
    <source>
        <dbReference type="Pfam" id="PF00749"/>
    </source>
</evidence>
<feature type="short sequence motif" description="'KMSKS' region" evidence="8">
    <location>
        <begin position="257"/>
        <end position="261"/>
    </location>
</feature>
<dbReference type="HAMAP" id="MF_00022">
    <property type="entry name" value="Glu_tRNA_synth_type1"/>
    <property type="match status" value="1"/>
</dbReference>
<dbReference type="SUPFAM" id="SSF48163">
    <property type="entry name" value="An anticodon-binding domain of class I aminoacyl-tRNA synthetases"/>
    <property type="match status" value="1"/>
</dbReference>
<evidence type="ECO:0000259" key="10">
    <source>
        <dbReference type="Pfam" id="PF19269"/>
    </source>
</evidence>
<dbReference type="Pfam" id="PF00749">
    <property type="entry name" value="tRNA-synt_1c"/>
    <property type="match status" value="1"/>
</dbReference>
<comment type="subunit">
    <text evidence="8">Monomer.</text>
</comment>
<evidence type="ECO:0000256" key="1">
    <source>
        <dbReference type="ARBA" id="ARBA00007894"/>
    </source>
</evidence>
<dbReference type="InterPro" id="IPR033910">
    <property type="entry name" value="GluRS_core"/>
</dbReference>
<dbReference type="CDD" id="cd00808">
    <property type="entry name" value="GluRS_core"/>
    <property type="match status" value="1"/>
</dbReference>
<dbReference type="Gene3D" id="3.40.50.620">
    <property type="entry name" value="HUPs"/>
    <property type="match status" value="1"/>
</dbReference>
<evidence type="ECO:0000256" key="2">
    <source>
        <dbReference type="ARBA" id="ARBA00022490"/>
    </source>
</evidence>
<evidence type="ECO:0000256" key="8">
    <source>
        <dbReference type="HAMAP-Rule" id="MF_00022"/>
    </source>
</evidence>
<accession>D6GU14</accession>
<keyword evidence="4 8" id="KW-0547">Nucleotide-binding</keyword>
<evidence type="ECO:0000256" key="6">
    <source>
        <dbReference type="ARBA" id="ARBA00022917"/>
    </source>
</evidence>
<comment type="catalytic activity">
    <reaction evidence="8">
        <text>tRNA(Glu) + L-glutamate + ATP = L-glutamyl-tRNA(Glu) + AMP + diphosphate</text>
        <dbReference type="Rhea" id="RHEA:23540"/>
        <dbReference type="Rhea" id="RHEA-COMP:9663"/>
        <dbReference type="Rhea" id="RHEA-COMP:9680"/>
        <dbReference type="ChEBI" id="CHEBI:29985"/>
        <dbReference type="ChEBI" id="CHEBI:30616"/>
        <dbReference type="ChEBI" id="CHEBI:33019"/>
        <dbReference type="ChEBI" id="CHEBI:78442"/>
        <dbReference type="ChEBI" id="CHEBI:78520"/>
        <dbReference type="ChEBI" id="CHEBI:456215"/>
        <dbReference type="EC" id="6.1.1.17"/>
    </reaction>
</comment>
<feature type="binding site" evidence="8">
    <location>
        <position position="260"/>
    </location>
    <ligand>
        <name>ATP</name>
        <dbReference type="ChEBI" id="CHEBI:30616"/>
    </ligand>
</feature>
<dbReference type="Proteomes" id="UP000007468">
    <property type="component" value="Chromosome"/>
</dbReference>
<feature type="domain" description="Glutamyl/glutaminyl-tRNA synthetase class Ib catalytic" evidence="9">
    <location>
        <begin position="3"/>
        <end position="326"/>
    </location>
</feature>
<evidence type="ECO:0000256" key="7">
    <source>
        <dbReference type="ARBA" id="ARBA00023146"/>
    </source>
</evidence>
<feature type="short sequence motif" description="'HIGH' region" evidence="8">
    <location>
        <begin position="8"/>
        <end position="18"/>
    </location>
</feature>
<dbReference type="Pfam" id="PF19269">
    <property type="entry name" value="Anticodon_2"/>
    <property type="match status" value="1"/>
</dbReference>
<dbReference type="InterPro" id="IPR014729">
    <property type="entry name" value="Rossmann-like_a/b/a_fold"/>
</dbReference>
<keyword evidence="12" id="KW-1185">Reference proteome</keyword>
<gene>
    <name evidence="8 11" type="primary">gltX</name>
    <name evidence="11" type="ordered locus">HMPREF0389_01604</name>
</gene>
<keyword evidence="3 8" id="KW-0436">Ligase</keyword>
<dbReference type="InterPro" id="IPR020058">
    <property type="entry name" value="Glu/Gln-tRNA-synth_Ib_cat-dom"/>
</dbReference>
<dbReference type="InterPro" id="IPR020752">
    <property type="entry name" value="Glu-tRNA-synth_I_codon-bd_sub1"/>
</dbReference>
<organism evidence="11 12">
    <name type="scientific">Filifactor alocis (strain ATCC 35896 / CCUG 47790 / D40 B5)</name>
    <name type="common">Fusobacterium alocis</name>
    <dbReference type="NCBI Taxonomy" id="546269"/>
    <lineage>
        <taxon>Bacteria</taxon>
        <taxon>Bacillati</taxon>
        <taxon>Bacillota</taxon>
        <taxon>Clostridia</taxon>
        <taxon>Peptostreptococcales</taxon>
        <taxon>Filifactoraceae</taxon>
        <taxon>Filifactor</taxon>
    </lineage>
</organism>
<dbReference type="GO" id="GO:0004818">
    <property type="term" value="F:glutamate-tRNA ligase activity"/>
    <property type="evidence" value="ECO:0007669"/>
    <property type="project" value="UniProtKB-UniRule"/>
</dbReference>
<dbReference type="PANTHER" id="PTHR43311">
    <property type="entry name" value="GLUTAMATE--TRNA LIGASE"/>
    <property type="match status" value="1"/>
</dbReference>
<comment type="similarity">
    <text evidence="1 8">Belongs to the class-I aminoacyl-tRNA synthetase family. Glutamate--tRNA ligase type 1 subfamily.</text>
</comment>
<dbReference type="NCBIfam" id="TIGR00464">
    <property type="entry name" value="gltX_bact"/>
    <property type="match status" value="1"/>
</dbReference>
<keyword evidence="6 8" id="KW-0648">Protein biosynthesis</keyword>
<keyword evidence="5 8" id="KW-0067">ATP-binding</keyword>
<dbReference type="EMBL" id="CP002390">
    <property type="protein sequence ID" value="EFE27685.1"/>
    <property type="molecule type" value="Genomic_DNA"/>
</dbReference>
<evidence type="ECO:0000256" key="3">
    <source>
        <dbReference type="ARBA" id="ARBA00022598"/>
    </source>
</evidence>
<dbReference type="GO" id="GO:0005737">
    <property type="term" value="C:cytoplasm"/>
    <property type="evidence" value="ECO:0007669"/>
    <property type="project" value="UniProtKB-SubCell"/>
</dbReference>
<keyword evidence="7 8" id="KW-0030">Aminoacyl-tRNA synthetase</keyword>
<dbReference type="KEGG" id="faa:HMPREF0389_01604"/>
<evidence type="ECO:0000313" key="11">
    <source>
        <dbReference type="EMBL" id="EFE27685.1"/>
    </source>
</evidence>
<protein>
    <recommendedName>
        <fullName evidence="8">Glutamate--tRNA ligase</fullName>
        <ecNumber evidence="8">6.1.1.17</ecNumber>
    </recommendedName>
    <alternativeName>
        <fullName evidence="8">Glutamyl-tRNA synthetase</fullName>
        <shortName evidence="8">GluRS</shortName>
    </alternativeName>
</protein>
<keyword evidence="2 8" id="KW-0963">Cytoplasm</keyword>
<evidence type="ECO:0000256" key="5">
    <source>
        <dbReference type="ARBA" id="ARBA00022840"/>
    </source>
</evidence>
<dbReference type="PRINTS" id="PR00987">
    <property type="entry name" value="TRNASYNTHGLU"/>
</dbReference>
<comment type="function">
    <text evidence="8">Catalyzes the attachment of glutamate to tRNA(Glu) in a two-step reaction: glutamate is first activated by ATP to form Glu-AMP and then transferred to the acceptor end of tRNA(Glu).</text>
</comment>
<dbReference type="GO" id="GO:0000049">
    <property type="term" value="F:tRNA binding"/>
    <property type="evidence" value="ECO:0007669"/>
    <property type="project" value="InterPro"/>
</dbReference>
<feature type="domain" description="Aminoacyl-tRNA synthetase class I anticodon-binding" evidence="10">
    <location>
        <begin position="340"/>
        <end position="487"/>
    </location>
</feature>
<dbReference type="EC" id="6.1.1.17" evidence="8"/>
<dbReference type="PANTHER" id="PTHR43311:SF2">
    <property type="entry name" value="GLUTAMATE--TRNA LIGASE, MITOCHONDRIAL-RELATED"/>
    <property type="match status" value="1"/>
</dbReference>
<dbReference type="FunFam" id="3.40.50.620:FF:000045">
    <property type="entry name" value="Glutamate--tRNA ligase, mitochondrial"/>
    <property type="match status" value="1"/>
</dbReference>
<dbReference type="InterPro" id="IPR000924">
    <property type="entry name" value="Glu/Gln-tRNA-synth"/>
</dbReference>
<dbReference type="GO" id="GO:0005524">
    <property type="term" value="F:ATP binding"/>
    <property type="evidence" value="ECO:0007669"/>
    <property type="project" value="UniProtKB-UniRule"/>
</dbReference>
<comment type="caution">
    <text evidence="8">Lacks conserved residue(s) required for the propagation of feature annotation.</text>
</comment>